<dbReference type="EMBL" id="PDES01000006">
    <property type="protein sequence ID" value="RRQ86085.1"/>
    <property type="molecule type" value="Genomic_DNA"/>
</dbReference>
<proteinExistence type="inferred from homology"/>
<evidence type="ECO:0000259" key="12">
    <source>
        <dbReference type="PROSITE" id="PS51163"/>
    </source>
</evidence>
<comment type="similarity">
    <text evidence="2">Belongs to the SUA5 family.</text>
</comment>
<dbReference type="PANTHER" id="PTHR17490">
    <property type="entry name" value="SUA5"/>
    <property type="match status" value="1"/>
</dbReference>
<dbReference type="GO" id="GO:0008033">
    <property type="term" value="P:tRNA processing"/>
    <property type="evidence" value="ECO:0007669"/>
    <property type="project" value="UniProtKB-KW"/>
</dbReference>
<evidence type="ECO:0000256" key="11">
    <source>
        <dbReference type="ARBA" id="ARBA00048366"/>
    </source>
</evidence>
<evidence type="ECO:0000256" key="8">
    <source>
        <dbReference type="ARBA" id="ARBA00022741"/>
    </source>
</evidence>
<evidence type="ECO:0000313" key="14">
    <source>
        <dbReference type="Proteomes" id="UP000276379"/>
    </source>
</evidence>
<keyword evidence="7" id="KW-0548">Nucleotidyltransferase</keyword>
<name>A0A426S7D8_9ACTN</name>
<dbReference type="PROSITE" id="PS51163">
    <property type="entry name" value="YRDC"/>
    <property type="match status" value="1"/>
</dbReference>
<dbReference type="AlphaFoldDB" id="A0A426S7D8"/>
<dbReference type="InterPro" id="IPR006070">
    <property type="entry name" value="Sua5-like_dom"/>
</dbReference>
<comment type="caution">
    <text evidence="13">The sequence shown here is derived from an EMBL/GenBank/DDBJ whole genome shotgun (WGS) entry which is preliminary data.</text>
</comment>
<evidence type="ECO:0000256" key="10">
    <source>
        <dbReference type="ARBA" id="ARBA00029774"/>
    </source>
</evidence>
<evidence type="ECO:0000256" key="4">
    <source>
        <dbReference type="ARBA" id="ARBA00022490"/>
    </source>
</evidence>
<feature type="domain" description="YrdC-like" evidence="12">
    <location>
        <begin position="10"/>
        <end position="206"/>
    </location>
</feature>
<dbReference type="Proteomes" id="UP000276379">
    <property type="component" value="Unassembled WGS sequence"/>
</dbReference>
<dbReference type="InterPro" id="IPR050156">
    <property type="entry name" value="TC-AMP_synthase_SUA5"/>
</dbReference>
<dbReference type="InterPro" id="IPR017945">
    <property type="entry name" value="DHBP_synth_RibB-like_a/b_dom"/>
</dbReference>
<organism evidence="13 14">
    <name type="scientific">Streptomyces griseofuscus</name>
    <dbReference type="NCBI Taxonomy" id="146922"/>
    <lineage>
        <taxon>Bacteria</taxon>
        <taxon>Bacillati</taxon>
        <taxon>Actinomycetota</taxon>
        <taxon>Actinomycetes</taxon>
        <taxon>Kitasatosporales</taxon>
        <taxon>Streptomycetaceae</taxon>
        <taxon>Streptomyces</taxon>
    </lineage>
</organism>
<dbReference type="GO" id="GO:0061710">
    <property type="term" value="F:L-threonylcarbamoyladenylate synthase"/>
    <property type="evidence" value="ECO:0007669"/>
    <property type="project" value="UniProtKB-EC"/>
</dbReference>
<dbReference type="Pfam" id="PF01300">
    <property type="entry name" value="Sua5_yciO_yrdC"/>
    <property type="match status" value="1"/>
</dbReference>
<keyword evidence="14" id="KW-1185">Reference proteome</keyword>
<dbReference type="GeneID" id="93978652"/>
<evidence type="ECO:0000256" key="9">
    <source>
        <dbReference type="ARBA" id="ARBA00022840"/>
    </source>
</evidence>
<evidence type="ECO:0000256" key="3">
    <source>
        <dbReference type="ARBA" id="ARBA00012584"/>
    </source>
</evidence>
<keyword evidence="5" id="KW-0808">Transferase</keyword>
<dbReference type="SUPFAM" id="SSF55821">
    <property type="entry name" value="YrdC/RibB"/>
    <property type="match status" value="1"/>
</dbReference>
<evidence type="ECO:0000256" key="1">
    <source>
        <dbReference type="ARBA" id="ARBA00004496"/>
    </source>
</evidence>
<dbReference type="RefSeq" id="WP_086805890.1">
    <property type="nucleotide sequence ID" value="NZ_JBEXUN010000054.1"/>
</dbReference>
<evidence type="ECO:0000256" key="5">
    <source>
        <dbReference type="ARBA" id="ARBA00022679"/>
    </source>
</evidence>
<evidence type="ECO:0000256" key="6">
    <source>
        <dbReference type="ARBA" id="ARBA00022694"/>
    </source>
</evidence>
<comment type="subcellular location">
    <subcellularLocation>
        <location evidence="1">Cytoplasm</location>
    </subcellularLocation>
</comment>
<gene>
    <name evidence="13" type="ORF">CQW44_14150</name>
</gene>
<evidence type="ECO:0000256" key="2">
    <source>
        <dbReference type="ARBA" id="ARBA00007663"/>
    </source>
</evidence>
<comment type="catalytic activity">
    <reaction evidence="11">
        <text>L-threonine + hydrogencarbonate + ATP = L-threonylcarbamoyladenylate + diphosphate + H2O</text>
        <dbReference type="Rhea" id="RHEA:36407"/>
        <dbReference type="ChEBI" id="CHEBI:15377"/>
        <dbReference type="ChEBI" id="CHEBI:17544"/>
        <dbReference type="ChEBI" id="CHEBI:30616"/>
        <dbReference type="ChEBI" id="CHEBI:33019"/>
        <dbReference type="ChEBI" id="CHEBI:57926"/>
        <dbReference type="ChEBI" id="CHEBI:73682"/>
        <dbReference type="EC" id="2.7.7.87"/>
    </reaction>
</comment>
<evidence type="ECO:0000313" key="13">
    <source>
        <dbReference type="EMBL" id="RRQ86085.1"/>
    </source>
</evidence>
<dbReference type="GO" id="GO:0005737">
    <property type="term" value="C:cytoplasm"/>
    <property type="evidence" value="ECO:0007669"/>
    <property type="project" value="UniProtKB-SubCell"/>
</dbReference>
<dbReference type="Gene3D" id="3.90.870.10">
    <property type="entry name" value="DHBP synthase"/>
    <property type="match status" value="1"/>
</dbReference>
<keyword evidence="8" id="KW-0547">Nucleotide-binding</keyword>
<dbReference type="GO" id="GO:0000049">
    <property type="term" value="F:tRNA binding"/>
    <property type="evidence" value="ECO:0007669"/>
    <property type="project" value="TreeGrafter"/>
</dbReference>
<keyword evidence="9" id="KW-0067">ATP-binding</keyword>
<dbReference type="GO" id="GO:0006450">
    <property type="term" value="P:regulation of translational fidelity"/>
    <property type="evidence" value="ECO:0007669"/>
    <property type="project" value="TreeGrafter"/>
</dbReference>
<dbReference type="GO" id="GO:0003725">
    <property type="term" value="F:double-stranded RNA binding"/>
    <property type="evidence" value="ECO:0007669"/>
    <property type="project" value="InterPro"/>
</dbReference>
<sequence length="237" mass="25658">MAGLILEESESSLAEVAGILGDGGVVVVPSRTNYVLICDAENEKAIARVFEAKKRTKFGPLTLAVPRIEDTEKYVGFPEGFGLPELKRIWPAEISFIFDLTYAFSPRMTMGANTVAVMYQRSCALNRLLEVFGRPVALTSANLSGQGNFVVTREKAIADVGGAVDAVLVNNRDDECVDVEAEGVNPSNTIVDFTFERPYLVRDGAYPPSLLLPVIPDLVLDTDAYKAALAKRLSVAL</sequence>
<dbReference type="GO" id="GO:0005524">
    <property type="term" value="F:ATP binding"/>
    <property type="evidence" value="ECO:0007669"/>
    <property type="project" value="UniProtKB-KW"/>
</dbReference>
<dbReference type="PANTHER" id="PTHR17490:SF16">
    <property type="entry name" value="THREONYLCARBAMOYL-AMP SYNTHASE"/>
    <property type="match status" value="1"/>
</dbReference>
<accession>A0A426S7D8</accession>
<dbReference type="EC" id="2.7.7.87" evidence="3"/>
<protein>
    <recommendedName>
        <fullName evidence="10">L-threonylcarbamoyladenylate synthase</fullName>
        <ecNumber evidence="3">2.7.7.87</ecNumber>
    </recommendedName>
    <alternativeName>
        <fullName evidence="10">L-threonylcarbamoyladenylate synthase</fullName>
    </alternativeName>
</protein>
<keyword evidence="6" id="KW-0819">tRNA processing</keyword>
<keyword evidence="4" id="KW-0963">Cytoplasm</keyword>
<evidence type="ECO:0000256" key="7">
    <source>
        <dbReference type="ARBA" id="ARBA00022695"/>
    </source>
</evidence>
<reference evidence="13 14" key="1">
    <citation type="submission" date="2017-10" db="EMBL/GenBank/DDBJ databases">
        <title>Draft genome of actinobacteria isolated from guarana (Paullinia cupana (Mart.) Ducke.</title>
        <authorList>
            <person name="Siqueira K.A."/>
            <person name="Liotti R.G."/>
            <person name="Mendes T.A."/>
            <person name="Soares M.A."/>
        </authorList>
    </citation>
    <scope>NUCLEOTIDE SEQUENCE [LARGE SCALE GENOMIC DNA]</scope>
    <source>
        <strain evidence="13 14">199</strain>
    </source>
</reference>